<dbReference type="PROSITE" id="PS50812">
    <property type="entry name" value="PWWP"/>
    <property type="match status" value="1"/>
</dbReference>
<feature type="compositionally biased region" description="Polar residues" evidence="6">
    <location>
        <begin position="335"/>
        <end position="369"/>
    </location>
</feature>
<keyword evidence="3" id="KW-0862">Zinc</keyword>
<evidence type="ECO:0000256" key="2">
    <source>
        <dbReference type="ARBA" id="ARBA00022771"/>
    </source>
</evidence>
<dbReference type="SMART" id="SM00293">
    <property type="entry name" value="PWWP"/>
    <property type="match status" value="1"/>
</dbReference>
<dbReference type="STRING" id="6689.A0A3R7LX09"/>
<feature type="domain" description="PWWP" evidence="8">
    <location>
        <begin position="108"/>
        <end position="158"/>
    </location>
</feature>
<feature type="domain" description="Bromo" evidence="7">
    <location>
        <begin position="1"/>
        <end position="66"/>
    </location>
</feature>
<keyword evidence="9" id="KW-0808">Transferase</keyword>
<dbReference type="GO" id="GO:0005737">
    <property type="term" value="C:cytoplasm"/>
    <property type="evidence" value="ECO:0007669"/>
    <property type="project" value="TreeGrafter"/>
</dbReference>
<evidence type="ECO:0000256" key="1">
    <source>
        <dbReference type="ARBA" id="ARBA00022723"/>
    </source>
</evidence>
<keyword evidence="4 5" id="KW-0103">Bromodomain</keyword>
<dbReference type="Gene3D" id="1.20.920.10">
    <property type="entry name" value="Bromodomain-like"/>
    <property type="match status" value="1"/>
</dbReference>
<dbReference type="Pfam" id="PF00855">
    <property type="entry name" value="PWWP"/>
    <property type="match status" value="1"/>
</dbReference>
<gene>
    <name evidence="9" type="ORF">C7M84_016581</name>
</gene>
<keyword evidence="9" id="KW-0418">Kinase</keyword>
<dbReference type="OrthoDB" id="298344at2759"/>
<dbReference type="PANTHER" id="PTHR46453">
    <property type="entry name" value="PROTEIN KINASE C-BINDING PROTEIN 1"/>
    <property type="match status" value="1"/>
</dbReference>
<dbReference type="AlphaFoldDB" id="A0A3R7LX09"/>
<dbReference type="SMART" id="SM00297">
    <property type="entry name" value="BROMO"/>
    <property type="match status" value="1"/>
</dbReference>
<dbReference type="SUPFAM" id="SSF63748">
    <property type="entry name" value="Tudor/PWWP/MBT"/>
    <property type="match status" value="1"/>
</dbReference>
<dbReference type="PANTHER" id="PTHR46453:SF5">
    <property type="entry name" value="PROTEIN KINASE C-BINDING PROTEIN 1 ISOFORM X1"/>
    <property type="match status" value="1"/>
</dbReference>
<evidence type="ECO:0000313" key="9">
    <source>
        <dbReference type="EMBL" id="ROT65440.1"/>
    </source>
</evidence>
<dbReference type="CDD" id="cd20160">
    <property type="entry name" value="PWWP_PRKCBP1"/>
    <property type="match status" value="1"/>
</dbReference>
<evidence type="ECO:0000256" key="6">
    <source>
        <dbReference type="SAM" id="MobiDB-lite"/>
    </source>
</evidence>
<name>A0A3R7LX09_PENVA</name>
<evidence type="ECO:0000256" key="5">
    <source>
        <dbReference type="PROSITE-ProRule" id="PRU00035"/>
    </source>
</evidence>
<dbReference type="Pfam" id="PF00439">
    <property type="entry name" value="Bromodomain"/>
    <property type="match status" value="1"/>
</dbReference>
<evidence type="ECO:0000256" key="4">
    <source>
        <dbReference type="ARBA" id="ARBA00023117"/>
    </source>
</evidence>
<feature type="compositionally biased region" description="Basic and acidic residues" evidence="6">
    <location>
        <begin position="289"/>
        <end position="300"/>
    </location>
</feature>
<dbReference type="GO" id="GO:0016301">
    <property type="term" value="F:kinase activity"/>
    <property type="evidence" value="ECO:0007669"/>
    <property type="project" value="UniProtKB-KW"/>
</dbReference>
<dbReference type="InterPro" id="IPR001487">
    <property type="entry name" value="Bromodomain"/>
</dbReference>
<feature type="compositionally biased region" description="Low complexity" evidence="6">
    <location>
        <begin position="417"/>
        <end position="432"/>
    </location>
</feature>
<dbReference type="Pfam" id="PF23460">
    <property type="entry name" value="ZMYND8_CC"/>
    <property type="match status" value="1"/>
</dbReference>
<proteinExistence type="predicted"/>
<organism evidence="9 10">
    <name type="scientific">Penaeus vannamei</name>
    <name type="common">Whiteleg shrimp</name>
    <name type="synonym">Litopenaeus vannamei</name>
    <dbReference type="NCBI Taxonomy" id="6689"/>
    <lineage>
        <taxon>Eukaryota</taxon>
        <taxon>Metazoa</taxon>
        <taxon>Ecdysozoa</taxon>
        <taxon>Arthropoda</taxon>
        <taxon>Crustacea</taxon>
        <taxon>Multicrustacea</taxon>
        <taxon>Malacostraca</taxon>
        <taxon>Eumalacostraca</taxon>
        <taxon>Eucarida</taxon>
        <taxon>Decapoda</taxon>
        <taxon>Dendrobranchiata</taxon>
        <taxon>Penaeoidea</taxon>
        <taxon>Penaeidae</taxon>
        <taxon>Penaeus</taxon>
    </lineage>
</organism>
<evidence type="ECO:0000256" key="3">
    <source>
        <dbReference type="ARBA" id="ARBA00022833"/>
    </source>
</evidence>
<keyword evidence="2" id="KW-0863">Zinc-finger</keyword>
<sequence length="559" mass="61548">MEPFTKPVDTTEFPTYEDVVVHPVDFTSLERNIKRKFYGSTEAFSSDARWIVHNSVIFNGANSKVTSMARSLVKILKQDMSEIETCPDCYMNAHQKPKTWFIEACRSAHPLIWARLKGFPFWPAKAVKWRDGNVDVRFFGRHDRSWVPVKECFLFSEQMPTPLKNRNKTLESCLQEVNEHIVKLRERFGRFKYAPHRVQFNPLDADQIKIMLPNYKTPVPVRVRSQSRAFSRLSGHSDDETSSVASTDSGASVRRRKRESGTSSATQETETEAEIPKGFPERGEDEEEDKLKGEVDPKPDIEDDGDEYDEYPVGNFEDEEEDNEEASAAERQRTKTTIAPSASPNESQNSPTVSTQSAPRTSPAVSQNPSTSTSSISETTPSTATQSATQRVSSASSSSSPQTAGGNNIPPPPPLSHPQASQSSVVGPRGVFGPPPPGSQVLGMPGARGPIMSSPGLRMMTSSGPGVLIPSRMPGGPGMTPTRHLPPEAGPLSSQLHKHSQKLAEVMRATLEDVLAGLVGTGTPEARLAALQLELERTSWRHQQELAEVRHNADVRCHA</sequence>
<dbReference type="GO" id="GO:0008270">
    <property type="term" value="F:zinc ion binding"/>
    <property type="evidence" value="ECO:0007669"/>
    <property type="project" value="UniProtKB-KW"/>
</dbReference>
<evidence type="ECO:0000259" key="8">
    <source>
        <dbReference type="PROSITE" id="PS50812"/>
    </source>
</evidence>
<dbReference type="Proteomes" id="UP000283509">
    <property type="component" value="Unassembled WGS sequence"/>
</dbReference>
<feature type="compositionally biased region" description="Acidic residues" evidence="6">
    <location>
        <begin position="301"/>
        <end position="327"/>
    </location>
</feature>
<comment type="caution">
    <text evidence="9">The sequence shown here is derived from an EMBL/GenBank/DDBJ whole genome shotgun (WGS) entry which is preliminary data.</text>
</comment>
<dbReference type="InterPro" id="IPR036427">
    <property type="entry name" value="Bromodomain-like_sf"/>
</dbReference>
<accession>A0A3R7LX09</accession>
<reference evidence="9 10" key="2">
    <citation type="submission" date="2019-01" db="EMBL/GenBank/DDBJ databases">
        <title>The decoding of complex shrimp genome reveals the adaptation for benthos swimmer, frequently molting mechanism and breeding impact on genome.</title>
        <authorList>
            <person name="Sun Y."/>
            <person name="Gao Y."/>
            <person name="Yu Y."/>
        </authorList>
    </citation>
    <scope>NUCLEOTIDE SEQUENCE [LARGE SCALE GENOMIC DNA]</scope>
    <source>
        <tissue evidence="9">Muscle</tissue>
    </source>
</reference>
<dbReference type="SUPFAM" id="SSF47370">
    <property type="entry name" value="Bromodomain"/>
    <property type="match status" value="1"/>
</dbReference>
<dbReference type="InterPro" id="IPR056987">
    <property type="entry name" value="ZMYND8_CC"/>
</dbReference>
<protein>
    <submittedName>
        <fullName evidence="9">Protein kinase C-binding protein 1</fullName>
    </submittedName>
</protein>
<dbReference type="GO" id="GO:0005634">
    <property type="term" value="C:nucleus"/>
    <property type="evidence" value="ECO:0007669"/>
    <property type="project" value="TreeGrafter"/>
</dbReference>
<feature type="region of interest" description="Disordered" evidence="6">
    <location>
        <begin position="230"/>
        <end position="453"/>
    </location>
</feature>
<keyword evidence="10" id="KW-1185">Reference proteome</keyword>
<dbReference type="EMBL" id="QCYY01003084">
    <property type="protein sequence ID" value="ROT65440.1"/>
    <property type="molecule type" value="Genomic_DNA"/>
</dbReference>
<dbReference type="PROSITE" id="PS50014">
    <property type="entry name" value="BROMODOMAIN_2"/>
    <property type="match status" value="1"/>
</dbReference>
<feature type="compositionally biased region" description="Low complexity" evidence="6">
    <location>
        <begin position="370"/>
        <end position="404"/>
    </location>
</feature>
<dbReference type="InterPro" id="IPR000313">
    <property type="entry name" value="PWWP_dom"/>
</dbReference>
<dbReference type="GO" id="GO:0003714">
    <property type="term" value="F:transcription corepressor activity"/>
    <property type="evidence" value="ECO:0007669"/>
    <property type="project" value="TreeGrafter"/>
</dbReference>
<evidence type="ECO:0000259" key="7">
    <source>
        <dbReference type="PROSITE" id="PS50014"/>
    </source>
</evidence>
<keyword evidence="1" id="KW-0479">Metal-binding</keyword>
<evidence type="ECO:0000313" key="10">
    <source>
        <dbReference type="Proteomes" id="UP000283509"/>
    </source>
</evidence>
<dbReference type="Gene3D" id="2.30.30.140">
    <property type="match status" value="1"/>
</dbReference>
<reference evidence="9 10" key="1">
    <citation type="submission" date="2018-04" db="EMBL/GenBank/DDBJ databases">
        <authorList>
            <person name="Zhang X."/>
            <person name="Yuan J."/>
            <person name="Li F."/>
            <person name="Xiang J."/>
        </authorList>
    </citation>
    <scope>NUCLEOTIDE SEQUENCE [LARGE SCALE GENOMIC DNA]</scope>
    <source>
        <tissue evidence="9">Muscle</tissue>
    </source>
</reference>